<evidence type="ECO:0000313" key="3">
    <source>
        <dbReference type="EMBL" id="EHP46605.1"/>
    </source>
</evidence>
<accession>H1DIJ3</accession>
<evidence type="ECO:0000256" key="1">
    <source>
        <dbReference type="SAM" id="SignalP"/>
    </source>
</evidence>
<dbReference type="PATRIC" id="fig|742817.3.peg.2378"/>
<dbReference type="InterPro" id="IPR052544">
    <property type="entry name" value="Bacteriocin_Proc_Enz"/>
</dbReference>
<protein>
    <submittedName>
        <fullName evidence="3">SagB-type dehydrogenase domain-containing protein</fullName>
    </submittedName>
</protein>
<evidence type="ECO:0000313" key="4">
    <source>
        <dbReference type="Proteomes" id="UP000004892"/>
    </source>
</evidence>
<dbReference type="CDD" id="cd02142">
    <property type="entry name" value="McbC_SagB-like_oxidoreductase"/>
    <property type="match status" value="1"/>
</dbReference>
<dbReference type="Gene3D" id="3.40.109.10">
    <property type="entry name" value="NADH Oxidase"/>
    <property type="match status" value="1"/>
</dbReference>
<gene>
    <name evidence="3" type="ORF">HMPREF9449_02222</name>
</gene>
<name>H1DIJ3_9BACT</name>
<dbReference type="EMBL" id="ADMC01000025">
    <property type="protein sequence ID" value="EHP46605.1"/>
    <property type="molecule type" value="Genomic_DNA"/>
</dbReference>
<sequence length="212" mass="23289">MKHLRLCILLGCMCSVSGYAQTPETIKLKAPDKNGGVSVMKAFEQRQSDREFSEKKLDLQALSDLLWAANGINRPESGKRTAPSAMNRQDVDVYVCMAEGAYVYEADQHQLRLVVAKDLRPAVAAGQDWVKEAPLCLVLVSDVAKFSGDAQHQMLTGALDAGIVSENIALFCAGMGLATVPRMTMDQNELRKSLKLKDSQYPLLNNPVGYRK</sequence>
<dbReference type="RefSeq" id="WP_009137369.1">
    <property type="nucleotide sequence ID" value="NZ_JH594596.1"/>
</dbReference>
<dbReference type="SUPFAM" id="SSF55469">
    <property type="entry name" value="FMN-dependent nitroreductase-like"/>
    <property type="match status" value="1"/>
</dbReference>
<organism evidence="3 4">
    <name type="scientific">Odoribacter laneus YIT 12061</name>
    <dbReference type="NCBI Taxonomy" id="742817"/>
    <lineage>
        <taxon>Bacteria</taxon>
        <taxon>Pseudomonadati</taxon>
        <taxon>Bacteroidota</taxon>
        <taxon>Bacteroidia</taxon>
        <taxon>Bacteroidales</taxon>
        <taxon>Odoribacteraceae</taxon>
        <taxon>Odoribacter</taxon>
    </lineage>
</organism>
<dbReference type="GeneID" id="98069768"/>
<feature type="domain" description="Nitroreductase" evidence="2">
    <location>
        <begin position="44"/>
        <end position="210"/>
    </location>
</feature>
<dbReference type="GO" id="GO:0016491">
    <property type="term" value="F:oxidoreductase activity"/>
    <property type="evidence" value="ECO:0007669"/>
    <property type="project" value="InterPro"/>
</dbReference>
<reference evidence="3 4" key="1">
    <citation type="submission" date="2012-01" db="EMBL/GenBank/DDBJ databases">
        <title>The Genome Sequence of Odoribacter laneus YIT 12061.</title>
        <authorList>
            <consortium name="The Broad Institute Genome Sequencing Platform"/>
            <person name="Earl A."/>
            <person name="Ward D."/>
            <person name="Feldgarden M."/>
            <person name="Gevers D."/>
            <person name="Morotomi M."/>
            <person name="Young S.K."/>
            <person name="Zeng Q."/>
            <person name="Gargeya S."/>
            <person name="Fitzgerald M."/>
            <person name="Haas B."/>
            <person name="Abouelleil A."/>
            <person name="Alvarado L."/>
            <person name="Arachchi H.M."/>
            <person name="Berlin A."/>
            <person name="Chapman S.B."/>
            <person name="Gearin G."/>
            <person name="Goldberg J."/>
            <person name="Griggs A."/>
            <person name="Gujja S."/>
            <person name="Hansen M."/>
            <person name="Heiman D."/>
            <person name="Howarth C."/>
            <person name="Larimer J."/>
            <person name="Lui A."/>
            <person name="MacDonald P.J.P."/>
            <person name="McCowen C."/>
            <person name="Montmayeur A."/>
            <person name="Murphy C."/>
            <person name="Neiman D."/>
            <person name="Pearson M."/>
            <person name="Priest M."/>
            <person name="Roberts A."/>
            <person name="Saif S."/>
            <person name="Shea T."/>
            <person name="Sisk P."/>
            <person name="Stolte C."/>
            <person name="Sykes S."/>
            <person name="Wortman J."/>
            <person name="Nusbaum C."/>
            <person name="Birren B."/>
        </authorList>
    </citation>
    <scope>NUCLEOTIDE SEQUENCE [LARGE SCALE GENOMIC DNA]</scope>
    <source>
        <strain evidence="3 4">YIT 12061</strain>
    </source>
</reference>
<dbReference type="eggNOG" id="COG0778">
    <property type="taxonomic scope" value="Bacteria"/>
</dbReference>
<dbReference type="STRING" id="742817.HMPREF9449_02222"/>
<feature type="signal peptide" evidence="1">
    <location>
        <begin position="1"/>
        <end position="20"/>
    </location>
</feature>
<keyword evidence="1" id="KW-0732">Signal</keyword>
<dbReference type="InterPro" id="IPR029479">
    <property type="entry name" value="Nitroreductase"/>
</dbReference>
<dbReference type="InterPro" id="IPR000415">
    <property type="entry name" value="Nitroreductase-like"/>
</dbReference>
<dbReference type="AlphaFoldDB" id="H1DIJ3"/>
<feature type="chain" id="PRO_5003548722" evidence="1">
    <location>
        <begin position="21"/>
        <end position="212"/>
    </location>
</feature>
<evidence type="ECO:0000259" key="2">
    <source>
        <dbReference type="Pfam" id="PF00881"/>
    </source>
</evidence>
<comment type="caution">
    <text evidence="3">The sequence shown here is derived from an EMBL/GenBank/DDBJ whole genome shotgun (WGS) entry which is preliminary data.</text>
</comment>
<keyword evidence="4" id="KW-1185">Reference proteome</keyword>
<dbReference type="HOGENOM" id="CLU_059362_1_0_10"/>
<dbReference type="PANTHER" id="PTHR43745">
    <property type="entry name" value="NITROREDUCTASE MJ1384-RELATED"/>
    <property type="match status" value="1"/>
</dbReference>
<dbReference type="PANTHER" id="PTHR43745:SF2">
    <property type="entry name" value="NITROREDUCTASE MJ1384-RELATED"/>
    <property type="match status" value="1"/>
</dbReference>
<dbReference type="Pfam" id="PF00881">
    <property type="entry name" value="Nitroreductase"/>
    <property type="match status" value="1"/>
</dbReference>
<dbReference type="Proteomes" id="UP000004892">
    <property type="component" value="Unassembled WGS sequence"/>
</dbReference>
<proteinExistence type="predicted"/>